<dbReference type="AlphaFoldDB" id="A0A381QXS5"/>
<gene>
    <name evidence="1" type="ORF">METZ01_LOCUS37079</name>
</gene>
<reference evidence="1" key="1">
    <citation type="submission" date="2018-05" db="EMBL/GenBank/DDBJ databases">
        <authorList>
            <person name="Lanie J.A."/>
            <person name="Ng W.-L."/>
            <person name="Kazmierczak K.M."/>
            <person name="Andrzejewski T.M."/>
            <person name="Davidsen T.M."/>
            <person name="Wayne K.J."/>
            <person name="Tettelin H."/>
            <person name="Glass J.I."/>
            <person name="Rusch D."/>
            <person name="Podicherti R."/>
            <person name="Tsui H.-C.T."/>
            <person name="Winkler M.E."/>
        </authorList>
    </citation>
    <scope>NUCLEOTIDE SEQUENCE</scope>
</reference>
<proteinExistence type="predicted"/>
<accession>A0A381QXS5</accession>
<name>A0A381QXS5_9ZZZZ</name>
<sequence>MTLFLALTQEKTSYTVLLLGNLQKEGQVLIK</sequence>
<evidence type="ECO:0000313" key="1">
    <source>
        <dbReference type="EMBL" id="SUZ84225.1"/>
    </source>
</evidence>
<organism evidence="1">
    <name type="scientific">marine metagenome</name>
    <dbReference type="NCBI Taxonomy" id="408172"/>
    <lineage>
        <taxon>unclassified sequences</taxon>
        <taxon>metagenomes</taxon>
        <taxon>ecological metagenomes</taxon>
    </lineage>
</organism>
<protein>
    <submittedName>
        <fullName evidence="1">Uncharacterized protein</fullName>
    </submittedName>
</protein>
<dbReference type="EMBL" id="UINC01001585">
    <property type="protein sequence ID" value="SUZ84225.1"/>
    <property type="molecule type" value="Genomic_DNA"/>
</dbReference>